<dbReference type="InterPro" id="IPR028994">
    <property type="entry name" value="Integrin_alpha_N"/>
</dbReference>
<evidence type="ECO:0000256" key="1">
    <source>
        <dbReference type="ARBA" id="ARBA00022729"/>
    </source>
</evidence>
<dbReference type="OrthoDB" id="9816120at2"/>
<dbReference type="EMBL" id="CP030041">
    <property type="protein sequence ID" value="AWW28839.1"/>
    <property type="molecule type" value="Genomic_DNA"/>
</dbReference>
<proteinExistence type="predicted"/>
<name>A0A2Z4IDA7_9BACT</name>
<reference evidence="2 3" key="1">
    <citation type="submission" date="2018-06" db="EMBL/GenBank/DDBJ databases">
        <title>Echinicola strongylocentroti sp. nov., isolated from a sea urchin Strongylocentrotus intermedius.</title>
        <authorList>
            <person name="Bae S.S."/>
        </authorList>
    </citation>
    <scope>NUCLEOTIDE SEQUENCE [LARGE SCALE GENOMIC DNA]</scope>
    <source>
        <strain evidence="2 3">MEBiC08714</strain>
    </source>
</reference>
<dbReference type="InterPro" id="IPR013517">
    <property type="entry name" value="FG-GAP"/>
</dbReference>
<keyword evidence="1" id="KW-0732">Signal</keyword>
<dbReference type="PANTHER" id="PTHR44103">
    <property type="entry name" value="PROPROTEIN CONVERTASE P"/>
    <property type="match status" value="1"/>
</dbReference>
<sequence>MLFSCSEAKDSIDNSSSVAQSEFKIVKYNNPEATSYLGVGLWAWPLPMDYDGDGDMDMLVSCPDKPFNGIYYFENISGEEFPDFAPPVRLGDAIKNIQVSHTDKGIRVNVPGAELMDFRNNLAEFKERLYDADSLKKGLEKVRFNQWKMVDYDGDGDLDVVVGIDDWADYGWDNAFNKKGEWTNGPLHGYVFLLENTEGDYINKGKLKAGGKTLDVYGAPTPNFADFDGDGDLDLICGEFLDRLTYFENIGTRNKPKYREGEFLKNTEGIIKMDLEMIIPVAVDWDKDGNVDLVVGDEDGRVALIRHTGKTQDGAPLFESPKYFRQKADNLKFGALATPVGVDWDNDGDEDIIAGNSAGYIAFIENLDGKASPKWAEPKLLEVDGQTLRIQAGGAGSIQGPAEAKWGYTTLSVTDWDGDGIKDIIFNSIWGKVQWIRNNGKSLEKPRPIRLDSDKEIPSPDWNWWKPSNNELVTQWRTTPFAIDWDKDGMMDLVMLDHEGFLSFYKGNRINGERGVDPGRRIFYGKDASVYSNKDKAINKEGGPLRLNHAEAGGSGRRKISFFDWDNDGDLDLLVNSTSVSLFENIDQESGKVIFKHHGVISEKVLAGHTTSPTFVDWNNNGVWDVLVGAEDGHFYHMER</sequence>
<accession>A0A2Z4IDA7</accession>
<protein>
    <submittedName>
        <fullName evidence="2">VCBS repeat-containing protein</fullName>
    </submittedName>
</protein>
<gene>
    <name evidence="2" type="ORF">DN752_01110</name>
</gene>
<dbReference type="PANTHER" id="PTHR44103:SF1">
    <property type="entry name" value="PROPROTEIN CONVERTASE P"/>
    <property type="match status" value="1"/>
</dbReference>
<dbReference type="Pfam" id="PF13517">
    <property type="entry name" value="FG-GAP_3"/>
    <property type="match status" value="1"/>
</dbReference>
<organism evidence="2 3">
    <name type="scientific">Echinicola strongylocentroti</name>
    <dbReference type="NCBI Taxonomy" id="1795355"/>
    <lineage>
        <taxon>Bacteria</taxon>
        <taxon>Pseudomonadati</taxon>
        <taxon>Bacteroidota</taxon>
        <taxon>Cytophagia</taxon>
        <taxon>Cytophagales</taxon>
        <taxon>Cyclobacteriaceae</taxon>
        <taxon>Echinicola</taxon>
    </lineage>
</organism>
<dbReference type="KEGG" id="est:DN752_01110"/>
<dbReference type="SUPFAM" id="SSF69318">
    <property type="entry name" value="Integrin alpha N-terminal domain"/>
    <property type="match status" value="2"/>
</dbReference>
<dbReference type="Gene3D" id="2.130.10.130">
    <property type="entry name" value="Integrin alpha, N-terminal"/>
    <property type="match status" value="2"/>
</dbReference>
<dbReference type="AlphaFoldDB" id="A0A2Z4IDA7"/>
<keyword evidence="3" id="KW-1185">Reference proteome</keyword>
<evidence type="ECO:0000313" key="3">
    <source>
        <dbReference type="Proteomes" id="UP000248688"/>
    </source>
</evidence>
<dbReference type="Proteomes" id="UP000248688">
    <property type="component" value="Chromosome"/>
</dbReference>
<evidence type="ECO:0000313" key="2">
    <source>
        <dbReference type="EMBL" id="AWW28839.1"/>
    </source>
</evidence>